<keyword evidence="3" id="KW-0547">Nucleotide-binding</keyword>
<dbReference type="CDD" id="cd03255">
    <property type="entry name" value="ABC_MJ0796_LolCDE_FtsE"/>
    <property type="match status" value="1"/>
</dbReference>
<evidence type="ECO:0000313" key="6">
    <source>
        <dbReference type="EMBL" id="RFD77652.1"/>
    </source>
</evidence>
<proteinExistence type="inferred from homology"/>
<evidence type="ECO:0000256" key="2">
    <source>
        <dbReference type="ARBA" id="ARBA00022448"/>
    </source>
</evidence>
<dbReference type="PROSITE" id="PS00211">
    <property type="entry name" value="ABC_TRANSPORTER_1"/>
    <property type="match status" value="1"/>
</dbReference>
<dbReference type="AlphaFoldDB" id="A0A3E1IXE7"/>
<dbReference type="InterPro" id="IPR003439">
    <property type="entry name" value="ABC_transporter-like_ATP-bd"/>
</dbReference>
<dbReference type="PROSITE" id="PS50893">
    <property type="entry name" value="ABC_TRANSPORTER_2"/>
    <property type="match status" value="1"/>
</dbReference>
<comment type="similarity">
    <text evidence="1">Belongs to the ABC transporter superfamily.</text>
</comment>
<dbReference type="SUPFAM" id="SSF52540">
    <property type="entry name" value="P-loop containing nucleoside triphosphate hydrolases"/>
    <property type="match status" value="1"/>
</dbReference>
<evidence type="ECO:0000256" key="1">
    <source>
        <dbReference type="ARBA" id="ARBA00005417"/>
    </source>
</evidence>
<dbReference type="InterPro" id="IPR027417">
    <property type="entry name" value="P-loop_NTPase"/>
</dbReference>
<dbReference type="EMBL" id="LRTT01000001">
    <property type="protein sequence ID" value="RFD77652.1"/>
    <property type="molecule type" value="Genomic_DNA"/>
</dbReference>
<dbReference type="Proteomes" id="UP000258533">
    <property type="component" value="Unassembled WGS sequence"/>
</dbReference>
<dbReference type="PANTHER" id="PTHR24220">
    <property type="entry name" value="IMPORT ATP-BINDING PROTEIN"/>
    <property type="match status" value="1"/>
</dbReference>
<dbReference type="InterPro" id="IPR017871">
    <property type="entry name" value="ABC_transporter-like_CS"/>
</dbReference>
<feature type="domain" description="ABC transporter" evidence="5">
    <location>
        <begin position="5"/>
        <end position="216"/>
    </location>
</feature>
<dbReference type="PANTHER" id="PTHR24220:SF689">
    <property type="entry name" value="LIPOPROTEIN-RELEASING SYSTEM ATP-BINDING PROTEIN LOLD"/>
    <property type="match status" value="1"/>
</dbReference>
<dbReference type="GO" id="GO:0016887">
    <property type="term" value="F:ATP hydrolysis activity"/>
    <property type="evidence" value="ECO:0007669"/>
    <property type="project" value="InterPro"/>
</dbReference>
<dbReference type="RefSeq" id="WP_116689589.1">
    <property type="nucleotide sequence ID" value="NZ_LRTT01000001.1"/>
</dbReference>
<reference evidence="6 7" key="1">
    <citation type="submission" date="2016-02" db="EMBL/GenBank/DDBJ databases">
        <title>Gardnerella vaginalis Subgroups Defined by cpn60 Sequencing and Sialidase Activity in Isolates from Canada, Belgium and Kenya.</title>
        <authorList>
            <person name="Schellenberg J."/>
            <person name="Paramel Jayaprakash T."/>
            <person name="Withana Gamage N."/>
            <person name="Patterson M.H."/>
            <person name="Vaneechoutte M."/>
            <person name="Hill J.E."/>
        </authorList>
    </citation>
    <scope>NUCLEOTIDE SEQUENCE [LARGE SCALE GENOMIC DNA]</scope>
    <source>
        <strain evidence="6 7">N144</strain>
    </source>
</reference>
<protein>
    <submittedName>
        <fullName evidence="6">Multidrug ABC transporter ATP-binding protein</fullName>
    </submittedName>
</protein>
<evidence type="ECO:0000313" key="7">
    <source>
        <dbReference type="Proteomes" id="UP000258533"/>
    </source>
</evidence>
<evidence type="ECO:0000259" key="5">
    <source>
        <dbReference type="PROSITE" id="PS50893"/>
    </source>
</evidence>
<dbReference type="InterPro" id="IPR003593">
    <property type="entry name" value="AAA+_ATPase"/>
</dbReference>
<dbReference type="Gene3D" id="3.40.50.300">
    <property type="entry name" value="P-loop containing nucleotide triphosphate hydrolases"/>
    <property type="match status" value="1"/>
</dbReference>
<accession>A0A3E1IXE7</accession>
<dbReference type="GO" id="GO:0022857">
    <property type="term" value="F:transmembrane transporter activity"/>
    <property type="evidence" value="ECO:0007669"/>
    <property type="project" value="TreeGrafter"/>
</dbReference>
<evidence type="ECO:0000256" key="4">
    <source>
        <dbReference type="ARBA" id="ARBA00022840"/>
    </source>
</evidence>
<organism evidence="6 7">
    <name type="scientific">Gardnerella vaginalis</name>
    <dbReference type="NCBI Taxonomy" id="2702"/>
    <lineage>
        <taxon>Bacteria</taxon>
        <taxon>Bacillati</taxon>
        <taxon>Actinomycetota</taxon>
        <taxon>Actinomycetes</taxon>
        <taxon>Bifidobacteriales</taxon>
        <taxon>Bifidobacteriaceae</taxon>
        <taxon>Gardnerella</taxon>
    </lineage>
</organism>
<name>A0A3E1IXE7_GARVA</name>
<sequence length="216" mass="23014">MTTLLKLNNVDYSYGATHIAVLKNVNADFEAGKIYSITGPSGAGKSTMLSLLAGLDSPTSGTVLFNGQDVSKNGGYANHRKNNVSLVFQSFNLIDYLTPVENLRLVNPKADSAILKELGLSEDESTRNITKLSGGQQQRVAIARALVSSAPVILADEPTGSLDPNTTKEVIAILKDAAHKRGKCVIVVTHSSDVAAAADVKYVLKNKQLIKKAIKH</sequence>
<dbReference type="SMART" id="SM00382">
    <property type="entry name" value="AAA"/>
    <property type="match status" value="1"/>
</dbReference>
<dbReference type="InterPro" id="IPR017911">
    <property type="entry name" value="MacB-like_ATP-bd"/>
</dbReference>
<evidence type="ECO:0000256" key="3">
    <source>
        <dbReference type="ARBA" id="ARBA00022741"/>
    </source>
</evidence>
<keyword evidence="2" id="KW-0813">Transport</keyword>
<comment type="caution">
    <text evidence="6">The sequence shown here is derived from an EMBL/GenBank/DDBJ whole genome shotgun (WGS) entry which is preliminary data.</text>
</comment>
<dbReference type="GO" id="GO:0005524">
    <property type="term" value="F:ATP binding"/>
    <property type="evidence" value="ECO:0007669"/>
    <property type="project" value="UniProtKB-KW"/>
</dbReference>
<gene>
    <name evidence="6" type="ORF">AXE73_03425</name>
</gene>
<dbReference type="InterPro" id="IPR015854">
    <property type="entry name" value="ABC_transpr_LolD-like"/>
</dbReference>
<dbReference type="GO" id="GO:0005886">
    <property type="term" value="C:plasma membrane"/>
    <property type="evidence" value="ECO:0007669"/>
    <property type="project" value="TreeGrafter"/>
</dbReference>
<dbReference type="Pfam" id="PF00005">
    <property type="entry name" value="ABC_tran"/>
    <property type="match status" value="1"/>
</dbReference>
<keyword evidence="4 6" id="KW-0067">ATP-binding</keyword>